<dbReference type="Gene3D" id="2.60.40.1190">
    <property type="match status" value="1"/>
</dbReference>
<keyword evidence="2" id="KW-0732">Signal</keyword>
<evidence type="ECO:0000313" key="5">
    <source>
        <dbReference type="EMBL" id="QJR36986.1"/>
    </source>
</evidence>
<evidence type="ECO:0000256" key="1">
    <source>
        <dbReference type="SAM" id="MobiDB-lite"/>
    </source>
</evidence>
<feature type="chain" id="PRO_5027018494" evidence="2">
    <location>
        <begin position="23"/>
        <end position="857"/>
    </location>
</feature>
<dbReference type="InterPro" id="IPR045670">
    <property type="entry name" value="DUF5916"/>
</dbReference>
<evidence type="ECO:0000259" key="3">
    <source>
        <dbReference type="Pfam" id="PF06452"/>
    </source>
</evidence>
<keyword evidence="6" id="KW-1185">Reference proteome</keyword>
<dbReference type="InterPro" id="IPR010502">
    <property type="entry name" value="Carb-bd_dom_fam9"/>
</dbReference>
<dbReference type="Proteomes" id="UP000500938">
    <property type="component" value="Chromosome"/>
</dbReference>
<feature type="domain" description="DUF5916" evidence="4">
    <location>
        <begin position="248"/>
        <end position="854"/>
    </location>
</feature>
<evidence type="ECO:0000256" key="2">
    <source>
        <dbReference type="SAM" id="SignalP"/>
    </source>
</evidence>
<dbReference type="GO" id="GO:0016052">
    <property type="term" value="P:carbohydrate catabolic process"/>
    <property type="evidence" value="ECO:0007669"/>
    <property type="project" value="InterPro"/>
</dbReference>
<dbReference type="EMBL" id="CP053085">
    <property type="protein sequence ID" value="QJR36986.1"/>
    <property type="molecule type" value="Genomic_DNA"/>
</dbReference>
<name>A0A6M4IU24_9BACT</name>
<feature type="compositionally biased region" description="Polar residues" evidence="1">
    <location>
        <begin position="41"/>
        <end position="51"/>
    </location>
</feature>
<reference evidence="5 6" key="1">
    <citation type="submission" date="2020-05" db="EMBL/GenBank/DDBJ databases">
        <title>Complete genome sequence of Gemmatimonas greenlandica TET16.</title>
        <authorList>
            <person name="Zeng Y."/>
        </authorList>
    </citation>
    <scope>NUCLEOTIDE SEQUENCE [LARGE SCALE GENOMIC DNA]</scope>
    <source>
        <strain evidence="5 6">TET16</strain>
    </source>
</reference>
<dbReference type="Pfam" id="PF06452">
    <property type="entry name" value="CBM9_1"/>
    <property type="match status" value="1"/>
</dbReference>
<feature type="region of interest" description="Disordered" evidence="1">
    <location>
        <begin position="23"/>
        <end position="53"/>
    </location>
</feature>
<dbReference type="KEGG" id="ggr:HKW67_16395"/>
<feature type="signal peptide" evidence="2">
    <location>
        <begin position="1"/>
        <end position="22"/>
    </location>
</feature>
<evidence type="ECO:0000313" key="6">
    <source>
        <dbReference type="Proteomes" id="UP000500938"/>
    </source>
</evidence>
<dbReference type="SUPFAM" id="SSF49344">
    <property type="entry name" value="CBD9-like"/>
    <property type="match status" value="1"/>
</dbReference>
<proteinExistence type="predicted"/>
<dbReference type="GO" id="GO:0030246">
    <property type="term" value="F:carbohydrate binding"/>
    <property type="evidence" value="ECO:0007669"/>
    <property type="project" value="InterPro"/>
</dbReference>
<sequence length="857" mass="96063">MPRLLLLLLAVPALLQAQPSAATITAPSATKERADAPAPSSMRNASATRVSQAPVLDGRDDDAAWRSATVIDQFLEYEPNQGATPRFRTEVRVTYDERYLYVLGRMFDPAPDSIISLLSRRDVRTESEQLKLVIDSYHDRRTAYQFITNPAGVKRDFYVYNDNVEDPTWDAVWDVATKIDSLGWVAEFRIPFSQIRFNQDDTKRFGFLIVRDVARTKQRISWPLFRRDVQGYVSQGGELEGFGRLPQPRRLEITPYVVEKSSTRQNANGRYSSPMSQAFGADVKMGLGSNLTVDATINPDFGQVEADPSVLNLSAFEQFFEERRPFFLEGAGIFQFRTACDDIDTGCTGLFYSRRIGRSPQLLNRYGDGSSATASRIIGAGKVSGRLASGMSVGLVTAVTERELGTQRRTIEPQTGYAVLRLQQDLRNGNSGIGVMLTGVDRTNDEWSRNALRGGAYTGGIDLRHRFAANNYELAASVSGSTVNGTADAIAATQRSSVHQYDRPDDDIAYDPTRTSMTGDAERLSISKFGGGITRFQSVLQRFSPGFESNDLGFQARADQQMFRNWFSLQLNTPTKYYRRAFLNFNTFNTWNTAGLALGQGLNMNWHVELPNTWWIHTGVNANALTPVYSDRAARGGPAVRLSSSGGAWLGLEGDRRKWYTPTLFLGTNSGDEGRTDGMWIEPGIQARVSSRFSASLAARYDRGNNDAQWHSNVVRDGETHYTFARLKQSTLRTTARVNYTATRTLSLQLYAQPFVTTGRYTNWRELDDPRATAYADRYQPFGPGDPGGFRVREFRSNTVVRWEYRPASVLFLVWQQGRSLYDPTASDFSFPQDVTRVFDVHPMNTLLVKASFWFNP</sequence>
<evidence type="ECO:0000259" key="4">
    <source>
        <dbReference type="Pfam" id="PF19313"/>
    </source>
</evidence>
<feature type="domain" description="Carbohydrate-binding" evidence="3">
    <location>
        <begin position="57"/>
        <end position="217"/>
    </location>
</feature>
<dbReference type="GO" id="GO:0004553">
    <property type="term" value="F:hydrolase activity, hydrolyzing O-glycosyl compounds"/>
    <property type="evidence" value="ECO:0007669"/>
    <property type="project" value="InterPro"/>
</dbReference>
<accession>A0A6M4IU24</accession>
<gene>
    <name evidence="5" type="ORF">HKW67_16395</name>
</gene>
<dbReference type="AlphaFoldDB" id="A0A6M4IU24"/>
<protein>
    <submittedName>
        <fullName evidence="5">Carbohydrate binding family 9 domain-containing protein</fullName>
    </submittedName>
</protein>
<dbReference type="Pfam" id="PF19313">
    <property type="entry name" value="DUF5916"/>
    <property type="match status" value="1"/>
</dbReference>
<dbReference type="CDD" id="cd09618">
    <property type="entry name" value="CBM9_like_2"/>
    <property type="match status" value="1"/>
</dbReference>
<dbReference type="RefSeq" id="WP_171226419.1">
    <property type="nucleotide sequence ID" value="NZ_CP053085.1"/>
</dbReference>
<organism evidence="5 6">
    <name type="scientific">Gemmatimonas groenlandica</name>
    <dbReference type="NCBI Taxonomy" id="2732249"/>
    <lineage>
        <taxon>Bacteria</taxon>
        <taxon>Pseudomonadati</taxon>
        <taxon>Gemmatimonadota</taxon>
        <taxon>Gemmatimonadia</taxon>
        <taxon>Gemmatimonadales</taxon>
        <taxon>Gemmatimonadaceae</taxon>
        <taxon>Gemmatimonas</taxon>
    </lineage>
</organism>